<proteinExistence type="predicted"/>
<organism evidence="1 2">
    <name type="scientific">Trametes pubescens</name>
    <name type="common">White-rot fungus</name>
    <dbReference type="NCBI Taxonomy" id="154538"/>
    <lineage>
        <taxon>Eukaryota</taxon>
        <taxon>Fungi</taxon>
        <taxon>Dikarya</taxon>
        <taxon>Basidiomycota</taxon>
        <taxon>Agaricomycotina</taxon>
        <taxon>Agaricomycetes</taxon>
        <taxon>Polyporales</taxon>
        <taxon>Polyporaceae</taxon>
        <taxon>Trametes</taxon>
    </lineage>
</organism>
<comment type="caution">
    <text evidence="1">The sequence shown here is derived from an EMBL/GenBank/DDBJ whole genome shotgun (WGS) entry which is preliminary data.</text>
</comment>
<name>A0A1M2V4D3_TRAPU</name>
<reference evidence="1 2" key="1">
    <citation type="submission" date="2016-10" db="EMBL/GenBank/DDBJ databases">
        <title>Genome sequence of the basidiomycete white-rot fungus Trametes pubescens.</title>
        <authorList>
            <person name="Makela M.R."/>
            <person name="Granchi Z."/>
            <person name="Peng M."/>
            <person name="De Vries R.P."/>
            <person name="Grigoriev I."/>
            <person name="Riley R."/>
            <person name="Hilden K."/>
        </authorList>
    </citation>
    <scope>NUCLEOTIDE SEQUENCE [LARGE SCALE GENOMIC DNA]</scope>
    <source>
        <strain evidence="1 2">FBCC735</strain>
    </source>
</reference>
<dbReference type="OMA" id="RHNIHIA"/>
<dbReference type="EMBL" id="MNAD01001670">
    <property type="protein sequence ID" value="OJT02465.1"/>
    <property type="molecule type" value="Genomic_DNA"/>
</dbReference>
<keyword evidence="2" id="KW-1185">Reference proteome</keyword>
<dbReference type="STRING" id="154538.A0A1M2V4D3"/>
<accession>A0A1M2V4D3</accession>
<dbReference type="AlphaFoldDB" id="A0A1M2V4D3"/>
<protein>
    <recommendedName>
        <fullName evidence="3">Ubiquinone biosynthesis protein</fullName>
    </recommendedName>
</protein>
<dbReference type="OrthoDB" id="619536at2759"/>
<dbReference type="Proteomes" id="UP000184267">
    <property type="component" value="Unassembled WGS sequence"/>
</dbReference>
<sequence length="236" mass="25711">MAAISLRTELLRLAVPLVKTHGFTREALAQSALRLPEPHKEPLSEAAVTSIFGSGDDARRTLIQAWMEAAVLNMKSKSTPPSLLELLESRLKWNEPVLGHLPEAFALLATPKFSSLLPLDPSVAVRHNIHIANEACNLVGSHDIGVRRHLPLESRADVSCITGQLAWHRKRAAAAIAYAAAELVQLAQPESPDVPYKVLKQQLDRSQKALQSVEEVGLFGQYVARSWAGIGKSMGL</sequence>
<evidence type="ECO:0000313" key="1">
    <source>
        <dbReference type="EMBL" id="OJT02465.1"/>
    </source>
</evidence>
<evidence type="ECO:0000313" key="2">
    <source>
        <dbReference type="Proteomes" id="UP000184267"/>
    </source>
</evidence>
<evidence type="ECO:0008006" key="3">
    <source>
        <dbReference type="Google" id="ProtNLM"/>
    </source>
</evidence>
<gene>
    <name evidence="1" type="ORF">TRAPUB_7032</name>
</gene>